<accession>A0ABQ6DVW9</accession>
<name>A0ABQ6DVW9_9GAMM</name>
<evidence type="ECO:0000313" key="3">
    <source>
        <dbReference type="EMBL" id="GLS89276.1"/>
    </source>
</evidence>
<dbReference type="InterPro" id="IPR036065">
    <property type="entry name" value="BolA-like_sf"/>
</dbReference>
<dbReference type="PIRSF" id="PIRSF003113">
    <property type="entry name" value="BolA"/>
    <property type="match status" value="1"/>
</dbReference>
<dbReference type="GO" id="GO:0003677">
    <property type="term" value="F:DNA binding"/>
    <property type="evidence" value="ECO:0007669"/>
    <property type="project" value="UniProtKB-KW"/>
</dbReference>
<reference evidence="4" key="1">
    <citation type="journal article" date="2019" name="Int. J. Syst. Evol. Microbiol.">
        <title>The Global Catalogue of Microorganisms (GCM) 10K type strain sequencing project: providing services to taxonomists for standard genome sequencing and annotation.</title>
        <authorList>
            <consortium name="The Broad Institute Genomics Platform"/>
            <consortium name="The Broad Institute Genome Sequencing Center for Infectious Disease"/>
            <person name="Wu L."/>
            <person name="Ma J."/>
        </authorList>
    </citation>
    <scope>NUCLEOTIDE SEQUENCE [LARGE SCALE GENOMIC DNA]</scope>
    <source>
        <strain evidence="4">NBRC 103166</strain>
    </source>
</reference>
<dbReference type="Pfam" id="PF01722">
    <property type="entry name" value="BolA"/>
    <property type="match status" value="1"/>
</dbReference>
<evidence type="ECO:0000256" key="1">
    <source>
        <dbReference type="ARBA" id="ARBA00005578"/>
    </source>
</evidence>
<keyword evidence="4" id="KW-1185">Reference proteome</keyword>
<comment type="similarity">
    <text evidence="1 2">Belongs to the BolA/IbaG family.</text>
</comment>
<proteinExistence type="inferred from homology"/>
<dbReference type="PANTHER" id="PTHR46229">
    <property type="entry name" value="BOLA TRANSCRIPTION REGULATOR"/>
    <property type="match status" value="1"/>
</dbReference>
<dbReference type="InterPro" id="IPR002634">
    <property type="entry name" value="BolA"/>
</dbReference>
<dbReference type="SUPFAM" id="SSF82657">
    <property type="entry name" value="BolA-like"/>
    <property type="match status" value="1"/>
</dbReference>
<evidence type="ECO:0000313" key="4">
    <source>
        <dbReference type="Proteomes" id="UP001157353"/>
    </source>
</evidence>
<gene>
    <name evidence="3" type="primary">bolA</name>
    <name evidence="3" type="ORF">GCM10007916_03430</name>
</gene>
<dbReference type="InterPro" id="IPR050961">
    <property type="entry name" value="BolA/IbaG_stress_morph_reg"/>
</dbReference>
<organism evidence="3 4">
    <name type="scientific">Psychromonas marina</name>
    <dbReference type="NCBI Taxonomy" id="88364"/>
    <lineage>
        <taxon>Bacteria</taxon>
        <taxon>Pseudomonadati</taxon>
        <taxon>Pseudomonadota</taxon>
        <taxon>Gammaproteobacteria</taxon>
        <taxon>Alteromonadales</taxon>
        <taxon>Psychromonadaceae</taxon>
        <taxon>Psychromonas</taxon>
    </lineage>
</organism>
<evidence type="ECO:0000256" key="2">
    <source>
        <dbReference type="RuleBase" id="RU003860"/>
    </source>
</evidence>
<dbReference type="Proteomes" id="UP001157353">
    <property type="component" value="Unassembled WGS sequence"/>
</dbReference>
<sequence>MNVQDIIEKILSENIDCLYLQVENESFRHAVPVNSETHFKVTVVSEQFSGKLLIARHRLINELLSTQLAGPVHALAMHTYTPEQWAQKGNISPLSADCMGGGK</sequence>
<dbReference type="EMBL" id="BSPQ01000001">
    <property type="protein sequence ID" value="GLS89276.1"/>
    <property type="molecule type" value="Genomic_DNA"/>
</dbReference>
<comment type="caution">
    <text evidence="3">The sequence shown here is derived from an EMBL/GenBank/DDBJ whole genome shotgun (WGS) entry which is preliminary data.</text>
</comment>
<keyword evidence="3" id="KW-0238">DNA-binding</keyword>
<dbReference type="PANTHER" id="PTHR46229:SF2">
    <property type="entry name" value="BOLA-LIKE PROTEIN 1"/>
    <property type="match status" value="1"/>
</dbReference>
<dbReference type="RefSeq" id="WP_284202397.1">
    <property type="nucleotide sequence ID" value="NZ_BSPQ01000001.1"/>
</dbReference>
<dbReference type="Gene3D" id="3.30.300.90">
    <property type="entry name" value="BolA-like"/>
    <property type="match status" value="1"/>
</dbReference>
<protein>
    <submittedName>
        <fullName evidence="3">DNA-binding transcriptional regulator BolA</fullName>
    </submittedName>
</protein>